<feature type="compositionally biased region" description="Acidic residues" evidence="1">
    <location>
        <begin position="315"/>
        <end position="348"/>
    </location>
</feature>
<name>A0A7J7NXA4_9MAGN</name>
<protein>
    <submittedName>
        <fullName evidence="2">Uncharacterized protein</fullName>
    </submittedName>
</protein>
<dbReference type="EMBL" id="JACGCM010000455">
    <property type="protein sequence ID" value="KAF6171700.1"/>
    <property type="molecule type" value="Genomic_DNA"/>
</dbReference>
<accession>A0A7J7NXA4</accession>
<comment type="caution">
    <text evidence="2">The sequence shown here is derived from an EMBL/GenBank/DDBJ whole genome shotgun (WGS) entry which is preliminary data.</text>
</comment>
<organism evidence="2 3">
    <name type="scientific">Kingdonia uniflora</name>
    <dbReference type="NCBI Taxonomy" id="39325"/>
    <lineage>
        <taxon>Eukaryota</taxon>
        <taxon>Viridiplantae</taxon>
        <taxon>Streptophyta</taxon>
        <taxon>Embryophyta</taxon>
        <taxon>Tracheophyta</taxon>
        <taxon>Spermatophyta</taxon>
        <taxon>Magnoliopsida</taxon>
        <taxon>Ranunculales</taxon>
        <taxon>Circaeasteraceae</taxon>
        <taxon>Kingdonia</taxon>
    </lineage>
</organism>
<evidence type="ECO:0000313" key="3">
    <source>
        <dbReference type="Proteomes" id="UP000541444"/>
    </source>
</evidence>
<gene>
    <name evidence="2" type="ORF">GIB67_007221</name>
</gene>
<dbReference type="Proteomes" id="UP000541444">
    <property type="component" value="Unassembled WGS sequence"/>
</dbReference>
<feature type="region of interest" description="Disordered" evidence="1">
    <location>
        <begin position="1"/>
        <end position="24"/>
    </location>
</feature>
<evidence type="ECO:0000256" key="1">
    <source>
        <dbReference type="SAM" id="MobiDB-lite"/>
    </source>
</evidence>
<dbReference type="PANTHER" id="PTHR46872">
    <property type="entry name" value="DNA BINDING PROTEIN"/>
    <property type="match status" value="1"/>
</dbReference>
<evidence type="ECO:0000313" key="2">
    <source>
        <dbReference type="EMBL" id="KAF6171700.1"/>
    </source>
</evidence>
<keyword evidence="3" id="KW-1185">Reference proteome</keyword>
<sequence length="479" mass="54285">MLHKRPSVDEESYGIPYKHQRQLDHKDQLASIDDFVHHKDGNQKPSSGVEYQGGIIETQGEHRFARDNVAEILGGIDKKFETRALESLARSNVELGVHAHDLPTCSEEEVETHTSEDDFMFKAEVGSFFSPATLLNILPRKLVSLGPDHQADVPLWGTGIGNPTQMVDDEMEKKLMGICILPMPDVEAYIFNDNKVGNSRTECSCVDEGSIRCVRQHILEARKKLKETLGEESFMELGFCDMGEEVVRKWTGEEEQVFHEVILSHPASSGRNFWQQLSVALPSRTKYNFVSYYFNVFMLRRRAEQNRSISMSIDSDNDMIESSDDEGEECETSEEEDQEESSVMESQIDEDDSVHGVYCHQERIHKDNNWLLHDCSLNTELDHMRGPCKNIGDGDGDGGDGDDNEIQDDSCTSYECQTVRVSAKDCQVETDKHVYDMGSCDIDKVWDVPYLTGLKFDFDLLPTSNMMKEVFGEDDKGTN</sequence>
<dbReference type="AlphaFoldDB" id="A0A7J7NXA4"/>
<dbReference type="OrthoDB" id="1908944at2759"/>
<proteinExistence type="predicted"/>
<dbReference type="PANTHER" id="PTHR46872:SF10">
    <property type="entry name" value="MYB-LIKE DOMAIN-CONTAINING PROTEIN"/>
    <property type="match status" value="1"/>
</dbReference>
<feature type="region of interest" description="Disordered" evidence="1">
    <location>
        <begin position="310"/>
        <end position="348"/>
    </location>
</feature>
<reference evidence="2 3" key="1">
    <citation type="journal article" date="2020" name="IScience">
        <title>Genome Sequencing of the Endangered Kingdonia uniflora (Circaeasteraceae, Ranunculales) Reveals Potential Mechanisms of Evolutionary Specialization.</title>
        <authorList>
            <person name="Sun Y."/>
            <person name="Deng T."/>
            <person name="Zhang A."/>
            <person name="Moore M.J."/>
            <person name="Landis J.B."/>
            <person name="Lin N."/>
            <person name="Zhang H."/>
            <person name="Zhang X."/>
            <person name="Huang J."/>
            <person name="Zhang X."/>
            <person name="Sun H."/>
            <person name="Wang H."/>
        </authorList>
    </citation>
    <scope>NUCLEOTIDE SEQUENCE [LARGE SCALE GENOMIC DNA]</scope>
    <source>
        <strain evidence="2">TB1705</strain>
        <tissue evidence="2">Leaf</tissue>
    </source>
</reference>